<protein>
    <submittedName>
        <fullName evidence="1">Uncharacterized protein</fullName>
    </submittedName>
</protein>
<evidence type="ECO:0000313" key="1">
    <source>
        <dbReference type="EMBL" id="KAK9239446.1"/>
    </source>
</evidence>
<organism evidence="1 2">
    <name type="scientific">Lipomyces kononenkoae</name>
    <name type="common">Yeast</name>
    <dbReference type="NCBI Taxonomy" id="34357"/>
    <lineage>
        <taxon>Eukaryota</taxon>
        <taxon>Fungi</taxon>
        <taxon>Dikarya</taxon>
        <taxon>Ascomycota</taxon>
        <taxon>Saccharomycotina</taxon>
        <taxon>Lipomycetes</taxon>
        <taxon>Lipomycetales</taxon>
        <taxon>Lipomycetaceae</taxon>
        <taxon>Lipomyces</taxon>
    </lineage>
</organism>
<name>A0ACC3T669_LIPKO</name>
<proteinExistence type="predicted"/>
<sequence>MSAQETLDSVIGLTRTILTESAKTFRSPPPSLLQPEGEIPTAKPNIGRTVGNIQIQASKLALARFSQSLNADAKKTGTKAADPVKALTECLNMIGALVALLVGEFLQTLREPLRSAELRYAVNLVVEERRARCINLCSALERLIDEVSSSPQAGEHGIDKKKVINESDIVKEVGQLSLNNDENQPDEEDDNDYQYVSAGIVISQCKQLQRFEDVLATSNCSVENVLRILVNDVRLHRNMITDAKNELNEFIEDPNVASSRDTWDLIGSEEEDEEEQEQNSGADNENTRRLLDLARLWLNKVNMASILLASLLKRRFVLPLYQQLVASDGTNNADMKFATFANGVTDCMKNLSAEIDEFAGGLLDGDDTDTLDEHSVKIKEAAVTLATLGSEVFEDEYCKWFVMFKEKFLDGI</sequence>
<comment type="caution">
    <text evidence="1">The sequence shown here is derived from an EMBL/GenBank/DDBJ whole genome shotgun (WGS) entry which is preliminary data.</text>
</comment>
<evidence type="ECO:0000313" key="2">
    <source>
        <dbReference type="Proteomes" id="UP001433508"/>
    </source>
</evidence>
<dbReference type="Proteomes" id="UP001433508">
    <property type="component" value="Unassembled WGS sequence"/>
</dbReference>
<reference evidence="2" key="1">
    <citation type="journal article" date="2024" name="Front. Bioeng. Biotechnol.">
        <title>Genome-scale model development and genomic sequencing of the oleaginous clade Lipomyces.</title>
        <authorList>
            <person name="Czajka J.J."/>
            <person name="Han Y."/>
            <person name="Kim J."/>
            <person name="Mondo S.J."/>
            <person name="Hofstad B.A."/>
            <person name="Robles A."/>
            <person name="Haridas S."/>
            <person name="Riley R."/>
            <person name="LaButti K."/>
            <person name="Pangilinan J."/>
            <person name="Andreopoulos W."/>
            <person name="Lipzen A."/>
            <person name="Yan J."/>
            <person name="Wang M."/>
            <person name="Ng V."/>
            <person name="Grigoriev I.V."/>
            <person name="Spatafora J.W."/>
            <person name="Magnuson J.K."/>
            <person name="Baker S.E."/>
            <person name="Pomraning K.R."/>
        </authorList>
    </citation>
    <scope>NUCLEOTIDE SEQUENCE [LARGE SCALE GENOMIC DNA]</scope>
    <source>
        <strain evidence="2">CBS 7786</strain>
    </source>
</reference>
<accession>A0ACC3T669</accession>
<keyword evidence="2" id="KW-1185">Reference proteome</keyword>
<gene>
    <name evidence="1" type="ORF">V1525DRAFT_398092</name>
</gene>
<dbReference type="EMBL" id="MU971346">
    <property type="protein sequence ID" value="KAK9239446.1"/>
    <property type="molecule type" value="Genomic_DNA"/>
</dbReference>